<comment type="caution">
    <text evidence="3">The sequence shown here is derived from an EMBL/GenBank/DDBJ whole genome shotgun (WGS) entry which is preliminary data.</text>
</comment>
<keyword evidence="4" id="KW-1185">Reference proteome</keyword>
<feature type="chain" id="PRO_5046223723" description="DUF4440 domain-containing protein" evidence="1">
    <location>
        <begin position="20"/>
        <end position="126"/>
    </location>
</feature>
<reference evidence="4" key="1">
    <citation type="journal article" date="2019" name="Int. J. Syst. Evol. Microbiol.">
        <title>The Global Catalogue of Microorganisms (GCM) 10K type strain sequencing project: providing services to taxonomists for standard genome sequencing and annotation.</title>
        <authorList>
            <consortium name="The Broad Institute Genomics Platform"/>
            <consortium name="The Broad Institute Genome Sequencing Center for Infectious Disease"/>
            <person name="Wu L."/>
            <person name="Ma J."/>
        </authorList>
    </citation>
    <scope>NUCLEOTIDE SEQUENCE [LARGE SCALE GENOMIC DNA]</scope>
    <source>
        <strain evidence="4">JCM 17498</strain>
    </source>
</reference>
<dbReference type="Proteomes" id="UP001500523">
    <property type="component" value="Unassembled WGS sequence"/>
</dbReference>
<evidence type="ECO:0000256" key="1">
    <source>
        <dbReference type="SAM" id="SignalP"/>
    </source>
</evidence>
<organism evidence="3 4">
    <name type="scientific">Sphingomonas cynarae</name>
    <dbReference type="NCBI Taxonomy" id="930197"/>
    <lineage>
        <taxon>Bacteria</taxon>
        <taxon>Pseudomonadati</taxon>
        <taxon>Pseudomonadota</taxon>
        <taxon>Alphaproteobacteria</taxon>
        <taxon>Sphingomonadales</taxon>
        <taxon>Sphingomonadaceae</taxon>
        <taxon>Sphingomonas</taxon>
    </lineage>
</organism>
<dbReference type="EMBL" id="BAABBF010000005">
    <property type="protein sequence ID" value="GAA3715187.1"/>
    <property type="molecule type" value="Genomic_DNA"/>
</dbReference>
<sequence length="126" mass="13554">MIAAMVQLAEATTIAAAMAASAAGWNAGDLDRFMAVYADDAVYVTARGVVRGKTAIAARYASSFTAGGNTRGKLSFEMLVERPIDATHRVLIARWTLTGKETQSGYTTLVFARRDGHWRIVTDHSS</sequence>
<accession>A0ABP7E975</accession>
<keyword evidence="1" id="KW-0732">Signal</keyword>
<dbReference type="InterPro" id="IPR011944">
    <property type="entry name" value="Steroid_delta5-4_isomerase"/>
</dbReference>
<feature type="signal peptide" evidence="1">
    <location>
        <begin position="1"/>
        <end position="19"/>
    </location>
</feature>
<dbReference type="SUPFAM" id="SSF54427">
    <property type="entry name" value="NTF2-like"/>
    <property type="match status" value="1"/>
</dbReference>
<evidence type="ECO:0000313" key="4">
    <source>
        <dbReference type="Proteomes" id="UP001500523"/>
    </source>
</evidence>
<feature type="domain" description="DUF4440" evidence="2">
    <location>
        <begin position="14"/>
        <end position="120"/>
    </location>
</feature>
<dbReference type="NCBIfam" id="TIGR02246">
    <property type="entry name" value="SgcJ/EcaC family oxidoreductase"/>
    <property type="match status" value="1"/>
</dbReference>
<evidence type="ECO:0000259" key="2">
    <source>
        <dbReference type="Pfam" id="PF14534"/>
    </source>
</evidence>
<dbReference type="Gene3D" id="3.10.450.50">
    <property type="match status" value="1"/>
</dbReference>
<dbReference type="InterPro" id="IPR027843">
    <property type="entry name" value="DUF4440"/>
</dbReference>
<evidence type="ECO:0000313" key="3">
    <source>
        <dbReference type="EMBL" id="GAA3715187.1"/>
    </source>
</evidence>
<gene>
    <name evidence="3" type="ORF">GCM10022268_24790</name>
</gene>
<dbReference type="Pfam" id="PF14534">
    <property type="entry name" value="DUF4440"/>
    <property type="match status" value="1"/>
</dbReference>
<name>A0ABP7E975_9SPHN</name>
<dbReference type="InterPro" id="IPR032710">
    <property type="entry name" value="NTF2-like_dom_sf"/>
</dbReference>
<proteinExistence type="predicted"/>
<protein>
    <recommendedName>
        <fullName evidence="2">DUF4440 domain-containing protein</fullName>
    </recommendedName>
</protein>
<dbReference type="RefSeq" id="WP_344693716.1">
    <property type="nucleotide sequence ID" value="NZ_BAABBF010000005.1"/>
</dbReference>